<evidence type="ECO:0000256" key="2">
    <source>
        <dbReference type="ARBA" id="ARBA00023315"/>
    </source>
</evidence>
<dbReference type="InterPro" id="IPR050680">
    <property type="entry name" value="YpeA/RimI_acetyltransf"/>
</dbReference>
<dbReference type="CDD" id="cd04301">
    <property type="entry name" value="NAT_SF"/>
    <property type="match status" value="1"/>
</dbReference>
<evidence type="ECO:0000259" key="3">
    <source>
        <dbReference type="PROSITE" id="PS51186"/>
    </source>
</evidence>
<keyword evidence="1 4" id="KW-0808">Transferase</keyword>
<dbReference type="PATRIC" id="fig|1637975.4.peg.1066"/>
<dbReference type="GO" id="GO:0016747">
    <property type="term" value="F:acyltransferase activity, transferring groups other than amino-acyl groups"/>
    <property type="evidence" value="ECO:0007669"/>
    <property type="project" value="InterPro"/>
</dbReference>
<sequence>MDKGFIKIRKAILTDAKGIAKVHVDSWKTTYANIVPDEYLNKLSYESREQMWTNAIPYGGVYVAENNEGLIVGFSKGGKERSGNYKGYDGELYAIYILKEYQGRGIGTALVKPVIDELKGMGLTSMVVLVLEENTSRKFYELLGGKRIDTVEVEIGGKKLSELVYGWNDIRNIF</sequence>
<dbReference type="PANTHER" id="PTHR43420:SF43">
    <property type="entry name" value="SPERMINE_SPERMIDINE ACETYLTRANSFERASE"/>
    <property type="match status" value="1"/>
</dbReference>
<dbReference type="AlphaFoldDB" id="A0A0Q3QKW9"/>
<dbReference type="PANTHER" id="PTHR43420">
    <property type="entry name" value="ACETYLTRANSFERASE"/>
    <property type="match status" value="1"/>
</dbReference>
<evidence type="ECO:0000256" key="1">
    <source>
        <dbReference type="ARBA" id="ARBA00022679"/>
    </source>
</evidence>
<dbReference type="InterPro" id="IPR016181">
    <property type="entry name" value="Acyl_CoA_acyltransferase"/>
</dbReference>
<dbReference type="STRING" id="1637975.AN957_06795"/>
<dbReference type="RefSeq" id="WP_056683008.1">
    <property type="nucleotide sequence ID" value="NZ_CP085712.1"/>
</dbReference>
<keyword evidence="2" id="KW-0012">Acyltransferase</keyword>
<dbReference type="Pfam" id="PF00583">
    <property type="entry name" value="Acetyltransf_1"/>
    <property type="match status" value="1"/>
</dbReference>
<keyword evidence="5" id="KW-1185">Reference proteome</keyword>
<dbReference type="SUPFAM" id="SSF55729">
    <property type="entry name" value="Acyl-CoA N-acyltransferases (Nat)"/>
    <property type="match status" value="1"/>
</dbReference>
<dbReference type="EMBL" id="LJIX01000006">
    <property type="protein sequence ID" value="KQL18318.1"/>
    <property type="molecule type" value="Genomic_DNA"/>
</dbReference>
<organism evidence="4 5">
    <name type="scientific">Cytobacillus solani</name>
    <dbReference type="NCBI Taxonomy" id="1637975"/>
    <lineage>
        <taxon>Bacteria</taxon>
        <taxon>Bacillati</taxon>
        <taxon>Bacillota</taxon>
        <taxon>Bacilli</taxon>
        <taxon>Bacillales</taxon>
        <taxon>Bacillaceae</taxon>
        <taxon>Cytobacillus</taxon>
    </lineage>
</organism>
<dbReference type="PROSITE" id="PS51186">
    <property type="entry name" value="GNAT"/>
    <property type="match status" value="1"/>
</dbReference>
<comment type="caution">
    <text evidence="4">The sequence shown here is derived from an EMBL/GenBank/DDBJ whole genome shotgun (WGS) entry which is preliminary data.</text>
</comment>
<evidence type="ECO:0000313" key="4">
    <source>
        <dbReference type="EMBL" id="KQL18318.1"/>
    </source>
</evidence>
<reference evidence="4 5" key="1">
    <citation type="submission" date="2015-09" db="EMBL/GenBank/DDBJ databases">
        <title>Genome sequencing project for genomic taxonomy and phylogenomics of Bacillus-like bacteria.</title>
        <authorList>
            <person name="Liu B."/>
            <person name="Wang J."/>
            <person name="Zhu Y."/>
            <person name="Liu G."/>
            <person name="Chen Q."/>
            <person name="Chen Z."/>
            <person name="Lan J."/>
            <person name="Che J."/>
            <person name="Ge C."/>
            <person name="Shi H."/>
            <person name="Pan Z."/>
            <person name="Liu X."/>
        </authorList>
    </citation>
    <scope>NUCLEOTIDE SEQUENCE [LARGE SCALE GENOMIC DNA]</scope>
    <source>
        <strain evidence="4 5">FJAT-18043</strain>
    </source>
</reference>
<dbReference type="InterPro" id="IPR000182">
    <property type="entry name" value="GNAT_dom"/>
</dbReference>
<proteinExistence type="predicted"/>
<dbReference type="Gene3D" id="3.40.630.30">
    <property type="match status" value="1"/>
</dbReference>
<dbReference type="Proteomes" id="UP000050996">
    <property type="component" value="Unassembled WGS sequence"/>
</dbReference>
<name>A0A0Q3QKW9_9BACI</name>
<gene>
    <name evidence="4" type="ORF">AN957_06795</name>
</gene>
<protein>
    <submittedName>
        <fullName evidence="4">GNAT family acetyltransferase</fullName>
    </submittedName>
</protein>
<accession>A0A0Q3QKW9</accession>
<feature type="domain" description="N-acetyltransferase" evidence="3">
    <location>
        <begin position="6"/>
        <end position="170"/>
    </location>
</feature>
<evidence type="ECO:0000313" key="5">
    <source>
        <dbReference type="Proteomes" id="UP000050996"/>
    </source>
</evidence>